<protein>
    <submittedName>
        <fullName evidence="9">EamA family transporter</fullName>
    </submittedName>
</protein>
<dbReference type="Gene3D" id="1.10.3730.20">
    <property type="match status" value="1"/>
</dbReference>
<dbReference type="GO" id="GO:0005886">
    <property type="term" value="C:plasma membrane"/>
    <property type="evidence" value="ECO:0007669"/>
    <property type="project" value="UniProtKB-SubCell"/>
</dbReference>
<reference evidence="9 10" key="1">
    <citation type="submission" date="2019-11" db="EMBL/GenBank/DDBJ databases">
        <title>Terrilactibacillus tamarindus sp. nov. BCM23-1 isolated from bark of Tamarindus indica.</title>
        <authorList>
            <person name="Kingkaew E."/>
            <person name="Tanasupawat S."/>
        </authorList>
    </citation>
    <scope>NUCLEOTIDE SEQUENCE [LARGE SCALE GENOMIC DNA]</scope>
    <source>
        <strain evidence="9 10">BCM23-1</strain>
    </source>
</reference>
<feature type="transmembrane region" description="Helical" evidence="7">
    <location>
        <begin position="35"/>
        <end position="54"/>
    </location>
</feature>
<evidence type="ECO:0000259" key="8">
    <source>
        <dbReference type="Pfam" id="PF00892"/>
    </source>
</evidence>
<comment type="subcellular location">
    <subcellularLocation>
        <location evidence="1">Cell membrane</location>
        <topology evidence="1">Multi-pass membrane protein</topology>
    </subcellularLocation>
</comment>
<dbReference type="RefSeq" id="WP_155218756.1">
    <property type="nucleotide sequence ID" value="NZ_WNHB01000012.1"/>
</dbReference>
<feature type="domain" description="EamA" evidence="8">
    <location>
        <begin position="148"/>
        <end position="302"/>
    </location>
</feature>
<dbReference type="PANTHER" id="PTHR42920:SF5">
    <property type="entry name" value="EAMA DOMAIN-CONTAINING PROTEIN"/>
    <property type="match status" value="1"/>
</dbReference>
<feature type="transmembrane region" description="Helical" evidence="7">
    <location>
        <begin position="122"/>
        <end position="141"/>
    </location>
</feature>
<organism evidence="9 10">
    <name type="scientific">Terrilactibacillus tamarindi</name>
    <dbReference type="NCBI Taxonomy" id="2599694"/>
    <lineage>
        <taxon>Bacteria</taxon>
        <taxon>Bacillati</taxon>
        <taxon>Bacillota</taxon>
        <taxon>Bacilli</taxon>
        <taxon>Bacillales</taxon>
        <taxon>Bacillaceae</taxon>
        <taxon>Terrilactibacillus</taxon>
    </lineage>
</organism>
<evidence type="ECO:0000256" key="3">
    <source>
        <dbReference type="ARBA" id="ARBA00022475"/>
    </source>
</evidence>
<keyword evidence="6 7" id="KW-0472">Membrane</keyword>
<evidence type="ECO:0000256" key="1">
    <source>
        <dbReference type="ARBA" id="ARBA00004651"/>
    </source>
</evidence>
<feature type="domain" description="EamA" evidence="8">
    <location>
        <begin position="3"/>
        <end position="138"/>
    </location>
</feature>
<name>A0A6N8CQZ8_9BACI</name>
<feature type="transmembrane region" description="Helical" evidence="7">
    <location>
        <begin position="66"/>
        <end position="89"/>
    </location>
</feature>
<evidence type="ECO:0000256" key="5">
    <source>
        <dbReference type="ARBA" id="ARBA00022989"/>
    </source>
</evidence>
<evidence type="ECO:0000313" key="10">
    <source>
        <dbReference type="Proteomes" id="UP000440978"/>
    </source>
</evidence>
<feature type="transmembrane region" description="Helical" evidence="7">
    <location>
        <begin position="147"/>
        <end position="165"/>
    </location>
</feature>
<proteinExistence type="inferred from homology"/>
<evidence type="ECO:0000256" key="7">
    <source>
        <dbReference type="SAM" id="Phobius"/>
    </source>
</evidence>
<dbReference type="AlphaFoldDB" id="A0A6N8CQZ8"/>
<dbReference type="EMBL" id="WNHB01000012">
    <property type="protein sequence ID" value="MTT32100.1"/>
    <property type="molecule type" value="Genomic_DNA"/>
</dbReference>
<feature type="transmembrane region" description="Helical" evidence="7">
    <location>
        <begin position="177"/>
        <end position="198"/>
    </location>
</feature>
<keyword evidence="10" id="KW-1185">Reference proteome</keyword>
<gene>
    <name evidence="9" type="ORF">GMB86_08780</name>
</gene>
<feature type="transmembrane region" description="Helical" evidence="7">
    <location>
        <begin position="95"/>
        <end position="115"/>
    </location>
</feature>
<evidence type="ECO:0000256" key="6">
    <source>
        <dbReference type="ARBA" id="ARBA00023136"/>
    </source>
</evidence>
<accession>A0A6N8CQZ8</accession>
<keyword evidence="3" id="KW-1003">Cell membrane</keyword>
<keyword evidence="4 7" id="KW-0812">Transmembrane</keyword>
<dbReference type="OrthoDB" id="6707571at2"/>
<dbReference type="PANTHER" id="PTHR42920">
    <property type="entry name" value="OS03G0707200 PROTEIN-RELATED"/>
    <property type="match status" value="1"/>
</dbReference>
<evidence type="ECO:0000256" key="2">
    <source>
        <dbReference type="ARBA" id="ARBA00007362"/>
    </source>
</evidence>
<comment type="similarity">
    <text evidence="2">Belongs to the EamA transporter family.</text>
</comment>
<evidence type="ECO:0000256" key="4">
    <source>
        <dbReference type="ARBA" id="ARBA00022692"/>
    </source>
</evidence>
<feature type="transmembrane region" description="Helical" evidence="7">
    <location>
        <begin position="262"/>
        <end position="279"/>
    </location>
</feature>
<dbReference type="Pfam" id="PF00892">
    <property type="entry name" value="EamA"/>
    <property type="match status" value="2"/>
</dbReference>
<dbReference type="InterPro" id="IPR000620">
    <property type="entry name" value="EamA_dom"/>
</dbReference>
<feature type="transmembrane region" description="Helical" evidence="7">
    <location>
        <begin position="285"/>
        <end position="304"/>
    </location>
</feature>
<feature type="transmembrane region" description="Helical" evidence="7">
    <location>
        <begin position="232"/>
        <end position="250"/>
    </location>
</feature>
<dbReference type="SUPFAM" id="SSF103481">
    <property type="entry name" value="Multidrug resistance efflux transporter EmrE"/>
    <property type="match status" value="2"/>
</dbReference>
<dbReference type="Proteomes" id="UP000440978">
    <property type="component" value="Unassembled WGS sequence"/>
</dbReference>
<sequence length="328" mass="36438">MKKGFIYIFLSAILFSTMEIALKQAAHDFNSIQITFMRFLIGSIILMPLAIKHLRARNVSLEKRHFTFFALTGLIMVVISMSLFQISIIYGKASIVAILFSCNPIFIIPLAHFLLNEKITKQVLLSLMISLIGIVCIINPFQLSHALSILLALLSAFAFAIYGVIGSKGSKKNGFDGVVLSSFSFLMGSLEMFVLMLISRVPLVSSWLTNHGLETFSNIPIIHGISWHSLPSLIYVGVFVTGFGFAFYFLAMEATNVTTASMVFFIKPALSPIFALILIHEAITINTIIGIVLILAGSTITLLTNKTPKLAKRKTQRRRHHRPIRHAH</sequence>
<comment type="caution">
    <text evidence="9">The sequence shown here is derived from an EMBL/GenBank/DDBJ whole genome shotgun (WGS) entry which is preliminary data.</text>
</comment>
<dbReference type="InterPro" id="IPR051258">
    <property type="entry name" value="Diverse_Substrate_Transporter"/>
</dbReference>
<evidence type="ECO:0000313" key="9">
    <source>
        <dbReference type="EMBL" id="MTT32100.1"/>
    </source>
</evidence>
<keyword evidence="5 7" id="KW-1133">Transmembrane helix</keyword>
<dbReference type="InterPro" id="IPR037185">
    <property type="entry name" value="EmrE-like"/>
</dbReference>